<proteinExistence type="predicted"/>
<feature type="domain" description="PNPLA" evidence="4">
    <location>
        <begin position="77"/>
        <end position="272"/>
    </location>
</feature>
<keyword evidence="6" id="KW-1185">Reference proteome</keyword>
<protein>
    <submittedName>
        <fullName evidence="5">Patatin-like phospholipase</fullName>
    </submittedName>
</protein>
<keyword evidence="2" id="KW-0378">Hydrolase</keyword>
<dbReference type="Gene3D" id="3.40.1090.10">
    <property type="entry name" value="Cytosolic phospholipase A2 catalytic domain"/>
    <property type="match status" value="1"/>
</dbReference>
<dbReference type="SUPFAM" id="SSF52151">
    <property type="entry name" value="FabD/lysophospholipase-like"/>
    <property type="match status" value="1"/>
</dbReference>
<dbReference type="OrthoDB" id="323481at2"/>
<dbReference type="Pfam" id="PF01734">
    <property type="entry name" value="Patatin"/>
    <property type="match status" value="1"/>
</dbReference>
<evidence type="ECO:0000256" key="3">
    <source>
        <dbReference type="SAM" id="SignalP"/>
    </source>
</evidence>
<feature type="short sequence motif" description="GXSXG" evidence="2">
    <location>
        <begin position="110"/>
        <end position="114"/>
    </location>
</feature>
<sequence>MSPTKRLVTSRSALVSALVGSLGACASVPRIPYGASESAAAEIAGIPGARAYSDASVGTFASMLSNASGRNRPFSYLALSGGGGDGAYGAGIMNGWTATGTRPKFSLVSGVSTGALIAPFAFLGPAYDPILTEIYTSGVAENLVKDPSVVNVLFGSGLFGDDRLRDLVGRYVTPDLLTAVAIEHAKGRRLLVVTTNLDAKRAMIWNMGAIAASGAPNALALFRDVLTASASIPAVFPPQLLDVRAGNRNFQELHVDGSVTTPVFTVPQAFMVGDGRAGVASRKSDIYVLMNGRVEPEFELVGNDSLSIVEQTVATGSQARSRASLAATYAFSQAHRIGFHLTYIDEGAPRTSTARGFDTAHMRSLYQAGYDKARAGSAWRGDVPVSPLASKVIASAN</sequence>
<keyword evidence="3" id="KW-0732">Signal</keyword>
<accession>A0A1I4KNN8</accession>
<dbReference type="InterPro" id="IPR016035">
    <property type="entry name" value="Acyl_Trfase/lysoPLipase"/>
</dbReference>
<dbReference type="RefSeq" id="WP_091950904.1">
    <property type="nucleotide sequence ID" value="NZ_FOSV01000025.1"/>
</dbReference>
<comment type="caution">
    <text evidence="2">Lacks conserved residue(s) required for the propagation of feature annotation.</text>
</comment>
<feature type="short sequence motif" description="GXGXXG" evidence="2">
    <location>
        <begin position="81"/>
        <end position="86"/>
    </location>
</feature>
<reference evidence="6" key="1">
    <citation type="submission" date="2016-10" db="EMBL/GenBank/DDBJ databases">
        <authorList>
            <person name="Varghese N."/>
            <person name="Submissions S."/>
        </authorList>
    </citation>
    <scope>NUCLEOTIDE SEQUENCE [LARGE SCALE GENOMIC DNA]</scope>
    <source>
        <strain evidence="6">CGMCC 1.6474</strain>
    </source>
</reference>
<dbReference type="Proteomes" id="UP000198804">
    <property type="component" value="Unassembled WGS sequence"/>
</dbReference>
<dbReference type="GO" id="GO:0016042">
    <property type="term" value="P:lipid catabolic process"/>
    <property type="evidence" value="ECO:0007669"/>
    <property type="project" value="UniProtKB-UniRule"/>
</dbReference>
<dbReference type="InterPro" id="IPR002641">
    <property type="entry name" value="PNPLA_dom"/>
</dbReference>
<dbReference type="GO" id="GO:0016787">
    <property type="term" value="F:hydrolase activity"/>
    <property type="evidence" value="ECO:0007669"/>
    <property type="project" value="UniProtKB-UniRule"/>
</dbReference>
<name>A0A1I4KNN8_9HYPH</name>
<feature type="signal peptide" evidence="3">
    <location>
        <begin position="1"/>
        <end position="26"/>
    </location>
</feature>
<evidence type="ECO:0000256" key="2">
    <source>
        <dbReference type="PROSITE-ProRule" id="PRU01161"/>
    </source>
</evidence>
<dbReference type="PROSITE" id="PS51635">
    <property type="entry name" value="PNPLA"/>
    <property type="match status" value="1"/>
</dbReference>
<evidence type="ECO:0000256" key="1">
    <source>
        <dbReference type="ARBA" id="ARBA00023098"/>
    </source>
</evidence>
<keyword evidence="2" id="KW-0442">Lipid degradation</keyword>
<dbReference type="STRING" id="414703.SAMN04488125_12532"/>
<dbReference type="PROSITE" id="PS51257">
    <property type="entry name" value="PROKAR_LIPOPROTEIN"/>
    <property type="match status" value="1"/>
</dbReference>
<evidence type="ECO:0000313" key="6">
    <source>
        <dbReference type="Proteomes" id="UP000198804"/>
    </source>
</evidence>
<evidence type="ECO:0000259" key="4">
    <source>
        <dbReference type="PROSITE" id="PS51635"/>
    </source>
</evidence>
<dbReference type="EMBL" id="FOSV01000025">
    <property type="protein sequence ID" value="SFL80365.1"/>
    <property type="molecule type" value="Genomic_DNA"/>
</dbReference>
<organism evidence="5 6">
    <name type="scientific">Methylorubrum salsuginis</name>
    <dbReference type="NCBI Taxonomy" id="414703"/>
    <lineage>
        <taxon>Bacteria</taxon>
        <taxon>Pseudomonadati</taxon>
        <taxon>Pseudomonadota</taxon>
        <taxon>Alphaproteobacteria</taxon>
        <taxon>Hyphomicrobiales</taxon>
        <taxon>Methylobacteriaceae</taxon>
        <taxon>Methylorubrum</taxon>
    </lineage>
</organism>
<feature type="chain" id="PRO_5011532869" evidence="3">
    <location>
        <begin position="27"/>
        <end position="397"/>
    </location>
</feature>
<dbReference type="AlphaFoldDB" id="A0A1I4KNN8"/>
<feature type="active site" description="Nucleophile" evidence="2">
    <location>
        <position position="112"/>
    </location>
</feature>
<evidence type="ECO:0000313" key="5">
    <source>
        <dbReference type="EMBL" id="SFL80365.1"/>
    </source>
</evidence>
<gene>
    <name evidence="5" type="ORF">SAMN04488125_12532</name>
</gene>
<feature type="active site" description="Proton acceptor" evidence="2">
    <location>
        <position position="256"/>
    </location>
</feature>
<keyword evidence="1 2" id="KW-0443">Lipid metabolism</keyword>